<dbReference type="GO" id="GO:0007155">
    <property type="term" value="P:cell adhesion"/>
    <property type="evidence" value="ECO:0007669"/>
    <property type="project" value="InterPro"/>
</dbReference>
<evidence type="ECO:0000256" key="1">
    <source>
        <dbReference type="ARBA" id="ARBA00004196"/>
    </source>
</evidence>
<dbReference type="PRINTS" id="PR00690">
    <property type="entry name" value="ADHESNFAMILY"/>
</dbReference>
<protein>
    <submittedName>
        <fullName evidence="6">Metal ABC transporter substrate-binding protein</fullName>
    </submittedName>
</protein>
<keyword evidence="4" id="KW-0732">Signal</keyword>
<dbReference type="GO" id="GO:0030313">
    <property type="term" value="C:cell envelope"/>
    <property type="evidence" value="ECO:0007669"/>
    <property type="project" value="UniProtKB-SubCell"/>
</dbReference>
<dbReference type="PRINTS" id="PR00691">
    <property type="entry name" value="ADHESINB"/>
</dbReference>
<dbReference type="InterPro" id="IPR006127">
    <property type="entry name" value="ZnuA-like"/>
</dbReference>
<dbReference type="InterPro" id="IPR006129">
    <property type="entry name" value="AdhesinB"/>
</dbReference>
<keyword evidence="3" id="KW-0479">Metal-binding</keyword>
<evidence type="ECO:0000256" key="2">
    <source>
        <dbReference type="ARBA" id="ARBA00022448"/>
    </source>
</evidence>
<evidence type="ECO:0000256" key="4">
    <source>
        <dbReference type="ARBA" id="ARBA00022729"/>
    </source>
</evidence>
<gene>
    <name evidence="6" type="ORF">DID87_06885</name>
</gene>
<organism evidence="6 7">
    <name type="scientific">Fructilactobacillus sanfranciscensis</name>
    <name type="common">Lactobacillus sanfranciscensis</name>
    <dbReference type="NCBI Taxonomy" id="1625"/>
    <lineage>
        <taxon>Bacteria</taxon>
        <taxon>Bacillati</taxon>
        <taxon>Bacillota</taxon>
        <taxon>Bacilli</taxon>
        <taxon>Lactobacillales</taxon>
        <taxon>Lactobacillaceae</taxon>
        <taxon>Fructilactobacillus</taxon>
    </lineage>
</organism>
<dbReference type="EMBL" id="QFCR01000040">
    <property type="protein sequence ID" value="TNK89787.1"/>
    <property type="molecule type" value="Genomic_DNA"/>
</dbReference>
<evidence type="ECO:0000256" key="3">
    <source>
        <dbReference type="ARBA" id="ARBA00022723"/>
    </source>
</evidence>
<dbReference type="SUPFAM" id="SSF53807">
    <property type="entry name" value="Helical backbone' metal receptor"/>
    <property type="match status" value="1"/>
</dbReference>
<dbReference type="InterPro" id="IPR050492">
    <property type="entry name" value="Bact_metal-bind_prot9"/>
</dbReference>
<dbReference type="AlphaFoldDB" id="A0A5C4THB1"/>
<dbReference type="GO" id="GO:0030001">
    <property type="term" value="P:metal ion transport"/>
    <property type="evidence" value="ECO:0007669"/>
    <property type="project" value="InterPro"/>
</dbReference>
<dbReference type="PANTHER" id="PTHR42953:SF1">
    <property type="entry name" value="METAL-BINDING PROTEIN HI_0362-RELATED"/>
    <property type="match status" value="1"/>
</dbReference>
<evidence type="ECO:0000313" key="7">
    <source>
        <dbReference type="Proteomes" id="UP000313312"/>
    </source>
</evidence>
<dbReference type="Proteomes" id="UP000313312">
    <property type="component" value="Unassembled WGS sequence"/>
</dbReference>
<proteinExistence type="inferred from homology"/>
<name>A0A5C4THB1_FRUSA</name>
<dbReference type="InterPro" id="IPR006128">
    <property type="entry name" value="Lipoprotein_PsaA-like"/>
</dbReference>
<sequence length="287" mass="32252">MLFSFITIALFLTGCKNQDSQKSNKIDVVTTTNFYAEPAKAVLGNHGKVKYIVKPGTNPHDFNPKNSDAVLASKATVVVENGLGYDEWMDKLDSNNGNNLTVINVGKLMNKKNGDNEHIWYDPNTMSKLADKLAATYSKLQPKNKKVFEKNTEAYKNKMKKNQTLVKELATKSKHQNVAVSEPVFNYSLKAMGYKVIDSSFANAIEKDVDPSPKDLVKLRNDIKHHKVAFFVENIQEENKTISGLAELAKKNNVPVVKVTETVPAGTNYFDWMNSQYQQVKKIQDKD</sequence>
<evidence type="ECO:0000256" key="5">
    <source>
        <dbReference type="RuleBase" id="RU003512"/>
    </source>
</evidence>
<dbReference type="PANTHER" id="PTHR42953">
    <property type="entry name" value="HIGH-AFFINITY ZINC UPTAKE SYSTEM PROTEIN ZNUA-RELATED"/>
    <property type="match status" value="1"/>
</dbReference>
<comment type="similarity">
    <text evidence="5">Belongs to the bacterial solute-binding protein 9 family.</text>
</comment>
<comment type="subcellular location">
    <subcellularLocation>
        <location evidence="1">Cell envelope</location>
    </subcellularLocation>
</comment>
<comment type="caution">
    <text evidence="6">The sequence shown here is derived from an EMBL/GenBank/DDBJ whole genome shotgun (WGS) entry which is preliminary data.</text>
</comment>
<dbReference type="GO" id="GO:0046872">
    <property type="term" value="F:metal ion binding"/>
    <property type="evidence" value="ECO:0007669"/>
    <property type="project" value="UniProtKB-KW"/>
</dbReference>
<keyword evidence="2 5" id="KW-0813">Transport</keyword>
<dbReference type="Gene3D" id="3.40.50.1980">
    <property type="entry name" value="Nitrogenase molybdenum iron protein domain"/>
    <property type="match status" value="2"/>
</dbReference>
<evidence type="ECO:0000313" key="6">
    <source>
        <dbReference type="EMBL" id="TNK89787.1"/>
    </source>
</evidence>
<accession>A0A5C4THB1</accession>
<reference evidence="6 7" key="1">
    <citation type="submission" date="2018-05" db="EMBL/GenBank/DDBJ databases">
        <title>Lactobacillus sanfranciscensis Ah4 draft denome sequence.</title>
        <authorList>
            <person name="Zhang G."/>
        </authorList>
    </citation>
    <scope>NUCLEOTIDE SEQUENCE [LARGE SCALE GENOMIC DNA]</scope>
    <source>
        <strain evidence="6 7">Ah4</strain>
    </source>
</reference>
<dbReference type="Pfam" id="PF01297">
    <property type="entry name" value="ZnuA"/>
    <property type="match status" value="1"/>
</dbReference>